<protein>
    <submittedName>
        <fullName evidence="1">Uncharacterized protein</fullName>
    </submittedName>
</protein>
<dbReference type="AlphaFoldDB" id="A0A5N6KLV6"/>
<dbReference type="Proteomes" id="UP000326757">
    <property type="component" value="Unassembled WGS sequence"/>
</dbReference>
<evidence type="ECO:0000313" key="2">
    <source>
        <dbReference type="Proteomes" id="UP000326757"/>
    </source>
</evidence>
<proteinExistence type="predicted"/>
<dbReference type="EMBL" id="VIGI01000001">
    <property type="protein sequence ID" value="KAB8304824.1"/>
    <property type="molecule type" value="Genomic_DNA"/>
</dbReference>
<comment type="caution">
    <text evidence="1">The sequence shown here is derived from an EMBL/GenBank/DDBJ whole genome shotgun (WGS) entry which is preliminary data.</text>
</comment>
<gene>
    <name evidence="1" type="ORF">EYC80_004164</name>
</gene>
<keyword evidence="2" id="KW-1185">Reference proteome</keyword>
<sequence length="67" mass="7772">MLFQCYLSYKPEPKRETKWTIPTIPFIVPSERPSKQKQKDSARDPSAVIDPCVPDCKYETEQTAKIL</sequence>
<name>A0A5N6KLV6_MONLA</name>
<organism evidence="1 2">
    <name type="scientific">Monilinia laxa</name>
    <name type="common">Brown rot fungus</name>
    <name type="synonym">Sclerotinia laxa</name>
    <dbReference type="NCBI Taxonomy" id="61186"/>
    <lineage>
        <taxon>Eukaryota</taxon>
        <taxon>Fungi</taxon>
        <taxon>Dikarya</taxon>
        <taxon>Ascomycota</taxon>
        <taxon>Pezizomycotina</taxon>
        <taxon>Leotiomycetes</taxon>
        <taxon>Helotiales</taxon>
        <taxon>Sclerotiniaceae</taxon>
        <taxon>Monilinia</taxon>
    </lineage>
</organism>
<accession>A0A5N6KLV6</accession>
<reference evidence="1 2" key="1">
    <citation type="submission" date="2019-06" db="EMBL/GenBank/DDBJ databases">
        <title>Genome Sequence of the Brown Rot Fungal Pathogen Monilinia laxa.</title>
        <authorList>
            <person name="De Miccolis Angelini R.M."/>
            <person name="Landi L."/>
            <person name="Abate D."/>
            <person name="Pollastro S."/>
            <person name="Romanazzi G."/>
            <person name="Faretra F."/>
        </authorList>
    </citation>
    <scope>NUCLEOTIDE SEQUENCE [LARGE SCALE GENOMIC DNA]</scope>
    <source>
        <strain evidence="1 2">Mlax316</strain>
    </source>
</reference>
<evidence type="ECO:0000313" key="1">
    <source>
        <dbReference type="EMBL" id="KAB8304824.1"/>
    </source>
</evidence>